<evidence type="ECO:0000256" key="2">
    <source>
        <dbReference type="SAM" id="MobiDB-lite"/>
    </source>
</evidence>
<evidence type="ECO:0000256" key="1">
    <source>
        <dbReference type="SAM" id="Coils"/>
    </source>
</evidence>
<proteinExistence type="predicted"/>
<gene>
    <name evidence="3" type="ORF">ACFQ38_07060</name>
</gene>
<dbReference type="Proteomes" id="UP001597231">
    <property type="component" value="Unassembled WGS sequence"/>
</dbReference>
<keyword evidence="1" id="KW-0175">Coiled coil</keyword>
<sequence>MKNNHETNQLQTDDIESLKEKIEGYKNLLIALKSDKTTIEPPIGFHDLTALQEQIANLEEVIKQTTDKQHTISEEYDKLMKHVAMQFRFLNRTIEEMDQEIASVKEKLIIEKANKRKSIASPLPINFSVSAPPSYHVLRNLINQANDPQEATSGQHNSLSRHQPQINEFPTKQNFPSTSKLPEHFHRNMNKRSTFHYKNSNSSVPIPFNENIDGIIPRSSLDQDHLEIKVETEAKVEKEPSPSIEQLEPPIQQSENKEMTVPVPVPAPMPTFESQAQEDNPDDKEKKGGFSIRNWFKRKNE</sequence>
<protein>
    <submittedName>
        <fullName evidence="3">Uncharacterized protein</fullName>
    </submittedName>
</protein>
<dbReference type="RefSeq" id="WP_336822364.1">
    <property type="nucleotide sequence ID" value="NZ_JBHTLT010000033.1"/>
</dbReference>
<evidence type="ECO:0000313" key="3">
    <source>
        <dbReference type="EMBL" id="MFD1204857.1"/>
    </source>
</evidence>
<feature type="coiled-coil region" evidence="1">
    <location>
        <begin position="8"/>
        <end position="114"/>
    </location>
</feature>
<organism evidence="3 4">
    <name type="scientific">Sporosarcina contaminans</name>
    <dbReference type="NCBI Taxonomy" id="633403"/>
    <lineage>
        <taxon>Bacteria</taxon>
        <taxon>Bacillati</taxon>
        <taxon>Bacillota</taxon>
        <taxon>Bacilli</taxon>
        <taxon>Bacillales</taxon>
        <taxon>Caryophanaceae</taxon>
        <taxon>Sporosarcina</taxon>
    </lineage>
</organism>
<reference evidence="4" key="1">
    <citation type="journal article" date="2019" name="Int. J. Syst. Evol. Microbiol.">
        <title>The Global Catalogue of Microorganisms (GCM) 10K type strain sequencing project: providing services to taxonomists for standard genome sequencing and annotation.</title>
        <authorList>
            <consortium name="The Broad Institute Genomics Platform"/>
            <consortium name="The Broad Institute Genome Sequencing Center for Infectious Disease"/>
            <person name="Wu L."/>
            <person name="Ma J."/>
        </authorList>
    </citation>
    <scope>NUCLEOTIDE SEQUENCE [LARGE SCALE GENOMIC DNA]</scope>
    <source>
        <strain evidence="4">CCUG 53915</strain>
    </source>
</reference>
<name>A0ABW3TWV1_9BACL</name>
<feature type="region of interest" description="Disordered" evidence="2">
    <location>
        <begin position="233"/>
        <end position="301"/>
    </location>
</feature>
<keyword evidence="4" id="KW-1185">Reference proteome</keyword>
<evidence type="ECO:0000313" key="4">
    <source>
        <dbReference type="Proteomes" id="UP001597231"/>
    </source>
</evidence>
<comment type="caution">
    <text evidence="3">The sequence shown here is derived from an EMBL/GenBank/DDBJ whole genome shotgun (WGS) entry which is preliminary data.</text>
</comment>
<dbReference type="EMBL" id="JBHTLT010000033">
    <property type="protein sequence ID" value="MFD1204857.1"/>
    <property type="molecule type" value="Genomic_DNA"/>
</dbReference>
<accession>A0ABW3TWV1</accession>